<evidence type="ECO:0000313" key="1">
    <source>
        <dbReference type="EMBL" id="CAB4863993.1"/>
    </source>
</evidence>
<gene>
    <name evidence="1" type="ORF">UFOPK3401_00411</name>
</gene>
<dbReference type="AlphaFoldDB" id="A0A6J7DA63"/>
<organism evidence="1">
    <name type="scientific">freshwater metagenome</name>
    <dbReference type="NCBI Taxonomy" id="449393"/>
    <lineage>
        <taxon>unclassified sequences</taxon>
        <taxon>metagenomes</taxon>
        <taxon>ecological metagenomes</taxon>
    </lineage>
</organism>
<proteinExistence type="predicted"/>
<reference evidence="1" key="1">
    <citation type="submission" date="2020-05" db="EMBL/GenBank/DDBJ databases">
        <authorList>
            <person name="Chiriac C."/>
            <person name="Salcher M."/>
            <person name="Ghai R."/>
            <person name="Kavagutti S V."/>
        </authorList>
    </citation>
    <scope>NUCLEOTIDE SEQUENCE</scope>
</reference>
<sequence length="90" mass="10011">MITLFIRHGVNDFDSFKKGYDDLKPIRDKLGVLKDAMYTEVGNENNITVTHTFATQELVDNFLTSSELQAAVNDLGVIADSFTAVITEQV</sequence>
<accession>A0A6J7DA63</accession>
<dbReference type="EMBL" id="CAFBLM010000012">
    <property type="protein sequence ID" value="CAB4863993.1"/>
    <property type="molecule type" value="Genomic_DNA"/>
</dbReference>
<name>A0A6J7DA63_9ZZZZ</name>
<protein>
    <submittedName>
        <fullName evidence="1">Unannotated protein</fullName>
    </submittedName>
</protein>